<dbReference type="CDD" id="cd05300">
    <property type="entry name" value="2-Hacid_dh_1"/>
    <property type="match status" value="1"/>
</dbReference>
<evidence type="ECO:0000313" key="6">
    <source>
        <dbReference type="Proteomes" id="UP000480178"/>
    </source>
</evidence>
<dbReference type="PANTHER" id="PTHR43333">
    <property type="entry name" value="2-HACID_DH_C DOMAIN-CONTAINING PROTEIN"/>
    <property type="match status" value="1"/>
</dbReference>
<keyword evidence="2" id="KW-0560">Oxidoreductase</keyword>
<organism evidence="5 6">
    <name type="scientific">Rhodocytophaga rosea</name>
    <dbReference type="NCBI Taxonomy" id="2704465"/>
    <lineage>
        <taxon>Bacteria</taxon>
        <taxon>Pseudomonadati</taxon>
        <taxon>Bacteroidota</taxon>
        <taxon>Cytophagia</taxon>
        <taxon>Cytophagales</taxon>
        <taxon>Rhodocytophagaceae</taxon>
        <taxon>Rhodocytophaga</taxon>
    </lineage>
</organism>
<reference evidence="5 6" key="1">
    <citation type="submission" date="2020-01" db="EMBL/GenBank/DDBJ databases">
        <authorList>
            <person name="Kim M.K."/>
        </authorList>
    </citation>
    <scope>NUCLEOTIDE SEQUENCE [LARGE SCALE GENOMIC DNA]</scope>
    <source>
        <strain evidence="5 6">172606-1</strain>
    </source>
</reference>
<evidence type="ECO:0000256" key="1">
    <source>
        <dbReference type="ARBA" id="ARBA00005854"/>
    </source>
</evidence>
<keyword evidence="6" id="KW-1185">Reference proteome</keyword>
<keyword evidence="3" id="KW-0520">NAD</keyword>
<dbReference type="PROSITE" id="PS00065">
    <property type="entry name" value="D_2_HYDROXYACID_DH_1"/>
    <property type="match status" value="1"/>
</dbReference>
<dbReference type="PROSITE" id="PS51318">
    <property type="entry name" value="TAT"/>
    <property type="match status" value="1"/>
</dbReference>
<evidence type="ECO:0000256" key="3">
    <source>
        <dbReference type="ARBA" id="ARBA00023027"/>
    </source>
</evidence>
<dbReference type="AlphaFoldDB" id="A0A6C0GCM6"/>
<evidence type="ECO:0000313" key="5">
    <source>
        <dbReference type="EMBL" id="QHT65721.1"/>
    </source>
</evidence>
<dbReference type="SUPFAM" id="SSF52283">
    <property type="entry name" value="Formate/glycerate dehydrogenase catalytic domain-like"/>
    <property type="match status" value="1"/>
</dbReference>
<dbReference type="PROSITE" id="PS00671">
    <property type="entry name" value="D_2_HYDROXYACID_DH_3"/>
    <property type="match status" value="1"/>
</dbReference>
<dbReference type="InterPro" id="IPR029753">
    <property type="entry name" value="D-isomer_DH_CS"/>
</dbReference>
<accession>A0A6C0GCM6</accession>
<evidence type="ECO:0000256" key="2">
    <source>
        <dbReference type="ARBA" id="ARBA00023002"/>
    </source>
</evidence>
<dbReference type="InterPro" id="IPR029752">
    <property type="entry name" value="D-isomer_DH_CS1"/>
</dbReference>
<dbReference type="InterPro" id="IPR006311">
    <property type="entry name" value="TAT_signal"/>
</dbReference>
<dbReference type="SUPFAM" id="SSF51735">
    <property type="entry name" value="NAD(P)-binding Rossmann-fold domains"/>
    <property type="match status" value="1"/>
</dbReference>
<dbReference type="InterPro" id="IPR006140">
    <property type="entry name" value="D-isomer_DH_NAD-bd"/>
</dbReference>
<dbReference type="Proteomes" id="UP000480178">
    <property type="component" value="Chromosome"/>
</dbReference>
<dbReference type="KEGG" id="rhoz:GXP67_03085"/>
<dbReference type="Pfam" id="PF02826">
    <property type="entry name" value="2-Hacid_dh_C"/>
    <property type="match status" value="1"/>
</dbReference>
<proteinExistence type="inferred from homology"/>
<dbReference type="Gene3D" id="3.40.50.720">
    <property type="entry name" value="NAD(P)-binding Rossmann-like Domain"/>
    <property type="match status" value="2"/>
</dbReference>
<dbReference type="EMBL" id="CP048222">
    <property type="protein sequence ID" value="QHT65721.1"/>
    <property type="molecule type" value="Genomic_DNA"/>
</dbReference>
<gene>
    <name evidence="5" type="ORF">GXP67_03085</name>
</gene>
<protein>
    <submittedName>
        <fullName evidence="5">D-2-hydroxyacid dehydrogenase</fullName>
    </submittedName>
</protein>
<name>A0A6C0GCM6_9BACT</name>
<dbReference type="RefSeq" id="WP_162441801.1">
    <property type="nucleotide sequence ID" value="NZ_CP048222.1"/>
</dbReference>
<feature type="domain" description="D-isomer specific 2-hydroxyacid dehydrogenase NAD-binding" evidence="4">
    <location>
        <begin position="143"/>
        <end position="321"/>
    </location>
</feature>
<evidence type="ECO:0000259" key="4">
    <source>
        <dbReference type="Pfam" id="PF02826"/>
    </source>
</evidence>
<comment type="similarity">
    <text evidence="1">Belongs to the D-isomer specific 2-hydroxyacid dehydrogenase family.</text>
</comment>
<dbReference type="GO" id="GO:0016616">
    <property type="term" value="F:oxidoreductase activity, acting on the CH-OH group of donors, NAD or NADP as acceptor"/>
    <property type="evidence" value="ECO:0007669"/>
    <property type="project" value="UniProtKB-ARBA"/>
</dbReference>
<dbReference type="InterPro" id="IPR036291">
    <property type="entry name" value="NAD(P)-bd_dom_sf"/>
</dbReference>
<dbReference type="GO" id="GO:0051287">
    <property type="term" value="F:NAD binding"/>
    <property type="evidence" value="ECO:0007669"/>
    <property type="project" value="InterPro"/>
</dbReference>
<sequence>MAEDSISRRNFLTTMAVTTASASLAEPSDVVQPTRSRAANMPIKVVCNEKLSEAEVNQIKSAGKNIELQMAASQDALKKCIAEAEVVLGRLDGDTVKLAKNLKWFQNWGAGMENVLSKELIEHPCQVTNMQRTFAPVISETAIALLLSLTRGLTQVSIPAFQKKEYKEADDISLDDLYGKTIGIVGMGGIGSETARRLHYGFNMKVLATDAKPMPKPEFVAELHDPSWLMEMVPQVDVLMSAAPLTKETKQLFDSEVFSKMKPSAYFINVSRGGLVDQDALVKALKEKKIRGAGLDVVSPEPLPASHPLWTCPNLVITPHNSGEAPIRQVRLMALVSENIRRYSNGLPLLNVVDKAKGY</sequence>
<dbReference type="PANTHER" id="PTHR43333:SF1">
    <property type="entry name" value="D-ISOMER SPECIFIC 2-HYDROXYACID DEHYDROGENASE NAD-BINDING DOMAIN-CONTAINING PROTEIN"/>
    <property type="match status" value="1"/>
</dbReference>